<feature type="compositionally biased region" description="Basic and acidic residues" evidence="12">
    <location>
        <begin position="12"/>
        <end position="21"/>
    </location>
</feature>
<evidence type="ECO:0000256" key="11">
    <source>
        <dbReference type="RuleBase" id="RU003781"/>
    </source>
</evidence>
<proteinExistence type="inferred from homology"/>
<keyword evidence="14" id="KW-1185">Reference proteome</keyword>
<feature type="active site" description="Proton acceptor" evidence="10">
    <location>
        <position position="108"/>
    </location>
</feature>
<comment type="caution">
    <text evidence="10">Lacks conserved residue(s) required for the propagation of feature annotation.</text>
</comment>
<keyword evidence="7 10" id="KW-0546">Nucleotide metabolism</keyword>
<dbReference type="CDD" id="cd00515">
    <property type="entry name" value="HAM1"/>
    <property type="match status" value="1"/>
</dbReference>
<dbReference type="EMBL" id="RKMF01000009">
    <property type="protein sequence ID" value="ROZ62996.1"/>
    <property type="molecule type" value="Genomic_DNA"/>
</dbReference>
<dbReference type="NCBIfam" id="TIGR00042">
    <property type="entry name" value="RdgB/HAM1 family non-canonical purine NTP pyrophosphatase"/>
    <property type="match status" value="1"/>
</dbReference>
<sequence>MPDPEPDSPASPRHDRSEHAVAGDGDDPSPAPDGARLVLATHNVGKLSELRDMVAAAAPELDAQAAVVDAGSLGLVEAVEDGTTFEANALIKARAAAAASGLPAVADDSGLAVDVLGGAPGIFSARWSGTHGADRANLKLLLAQLGDIAPEHRGAQFVCAAALVTPDGYEHVEHGILRGTLRTEPAGQGGFGYDPVLQPDGLDLTCAELTAEQKNAISHRGRAVRALMPHVLHVLRAGKPAEGSAPAGPENQPW</sequence>
<dbReference type="InterPro" id="IPR029001">
    <property type="entry name" value="ITPase-like_fam"/>
</dbReference>
<dbReference type="Gene3D" id="3.90.950.10">
    <property type="match status" value="1"/>
</dbReference>
<evidence type="ECO:0000313" key="13">
    <source>
        <dbReference type="EMBL" id="ROZ62996.1"/>
    </source>
</evidence>
<evidence type="ECO:0000256" key="3">
    <source>
        <dbReference type="ARBA" id="ARBA00022723"/>
    </source>
</evidence>
<feature type="binding site" evidence="10">
    <location>
        <position position="109"/>
    </location>
    <ligand>
        <name>substrate</name>
    </ligand>
</feature>
<evidence type="ECO:0000256" key="8">
    <source>
        <dbReference type="ARBA" id="ARBA00051875"/>
    </source>
</evidence>
<feature type="binding site" evidence="10">
    <location>
        <begin position="191"/>
        <end position="194"/>
    </location>
    <ligand>
        <name>substrate</name>
    </ligand>
</feature>
<organism evidence="13 14">
    <name type="scientific">Kocuria soli</name>
    <dbReference type="NCBI Taxonomy" id="2485125"/>
    <lineage>
        <taxon>Bacteria</taxon>
        <taxon>Bacillati</taxon>
        <taxon>Actinomycetota</taxon>
        <taxon>Actinomycetes</taxon>
        <taxon>Micrococcales</taxon>
        <taxon>Micrococcaceae</taxon>
        <taxon>Kocuria</taxon>
    </lineage>
</organism>
<evidence type="ECO:0000256" key="1">
    <source>
        <dbReference type="ARBA" id="ARBA00008023"/>
    </source>
</evidence>
<evidence type="ECO:0000256" key="6">
    <source>
        <dbReference type="ARBA" id="ARBA00022842"/>
    </source>
</evidence>
<evidence type="ECO:0000256" key="5">
    <source>
        <dbReference type="ARBA" id="ARBA00022801"/>
    </source>
</evidence>
<comment type="catalytic activity">
    <reaction evidence="9 10">
        <text>XTP + H2O = XMP + diphosphate + H(+)</text>
        <dbReference type="Rhea" id="RHEA:28610"/>
        <dbReference type="ChEBI" id="CHEBI:15377"/>
        <dbReference type="ChEBI" id="CHEBI:15378"/>
        <dbReference type="ChEBI" id="CHEBI:33019"/>
        <dbReference type="ChEBI" id="CHEBI:57464"/>
        <dbReference type="ChEBI" id="CHEBI:61314"/>
        <dbReference type="EC" id="3.6.1.66"/>
    </reaction>
</comment>
<evidence type="ECO:0000256" key="9">
    <source>
        <dbReference type="ARBA" id="ARBA00052017"/>
    </source>
</evidence>
<dbReference type="RefSeq" id="WP_123825212.1">
    <property type="nucleotide sequence ID" value="NZ_RKMF01000009.1"/>
</dbReference>
<comment type="catalytic activity">
    <reaction evidence="10">
        <text>ITP + H2O = IMP + diphosphate + H(+)</text>
        <dbReference type="Rhea" id="RHEA:29399"/>
        <dbReference type="ChEBI" id="CHEBI:15377"/>
        <dbReference type="ChEBI" id="CHEBI:15378"/>
        <dbReference type="ChEBI" id="CHEBI:33019"/>
        <dbReference type="ChEBI" id="CHEBI:58053"/>
        <dbReference type="ChEBI" id="CHEBI:61402"/>
        <dbReference type="EC" id="3.6.1.66"/>
    </reaction>
</comment>
<comment type="function">
    <text evidence="10">Pyrophosphatase that catalyzes the hydrolysis of nucleoside triphosphates to their monophosphate derivatives, with a high preference for the non-canonical purine nucleotides XTP (xanthosine triphosphate), dITP (deoxyinosine triphosphate) and ITP. Seems to function as a house-cleaning enzyme that removes non-canonical purine nucleotides from the nucleotide pool, thus preventing their incorporation into DNA/RNA and avoiding chromosomal lesions.</text>
</comment>
<dbReference type="GO" id="GO:0000166">
    <property type="term" value="F:nucleotide binding"/>
    <property type="evidence" value="ECO:0007669"/>
    <property type="project" value="UniProtKB-KW"/>
</dbReference>
<protein>
    <recommendedName>
        <fullName evidence="10">dITP/XTP pyrophosphatase</fullName>
        <ecNumber evidence="10">3.6.1.66</ecNumber>
    </recommendedName>
    <alternativeName>
        <fullName evidence="10">Non-canonical purine NTP pyrophosphatase</fullName>
    </alternativeName>
    <alternativeName>
        <fullName evidence="10">Non-standard purine NTP pyrophosphatase</fullName>
    </alternativeName>
    <alternativeName>
        <fullName evidence="10">Nucleoside-triphosphate diphosphatase</fullName>
    </alternativeName>
    <alternativeName>
        <fullName evidence="10">Nucleoside-triphosphate pyrophosphatase</fullName>
        <shortName evidence="10">NTPase</shortName>
    </alternativeName>
</protein>
<evidence type="ECO:0000256" key="2">
    <source>
        <dbReference type="ARBA" id="ARBA00011738"/>
    </source>
</evidence>
<dbReference type="InterPro" id="IPR020922">
    <property type="entry name" value="dITP/XTP_pyrophosphatase"/>
</dbReference>
<comment type="cofactor">
    <cofactor evidence="10">
        <name>Mg(2+)</name>
        <dbReference type="ChEBI" id="CHEBI:18420"/>
    </cofactor>
    <text evidence="10">Binds 1 Mg(2+) ion per subunit.</text>
</comment>
<dbReference type="GO" id="GO:0005829">
    <property type="term" value="C:cytosol"/>
    <property type="evidence" value="ECO:0007669"/>
    <property type="project" value="TreeGrafter"/>
</dbReference>
<dbReference type="PANTHER" id="PTHR11067:SF9">
    <property type="entry name" value="INOSINE TRIPHOSPHATE PYROPHOSPHATASE"/>
    <property type="match status" value="1"/>
</dbReference>
<dbReference type="HAMAP" id="MF_01405">
    <property type="entry name" value="Non_canon_purine_NTPase"/>
    <property type="match status" value="1"/>
</dbReference>
<evidence type="ECO:0000256" key="4">
    <source>
        <dbReference type="ARBA" id="ARBA00022741"/>
    </source>
</evidence>
<evidence type="ECO:0000256" key="12">
    <source>
        <dbReference type="SAM" id="MobiDB-lite"/>
    </source>
</evidence>
<dbReference type="SUPFAM" id="SSF52972">
    <property type="entry name" value="ITPase-like"/>
    <property type="match status" value="1"/>
</dbReference>
<dbReference type="PANTHER" id="PTHR11067">
    <property type="entry name" value="INOSINE TRIPHOSPHATE PYROPHOSPHATASE/HAM1 PROTEIN"/>
    <property type="match status" value="1"/>
</dbReference>
<dbReference type="Pfam" id="PF01725">
    <property type="entry name" value="Ham1p_like"/>
    <property type="match status" value="1"/>
</dbReference>
<evidence type="ECO:0000256" key="7">
    <source>
        <dbReference type="ARBA" id="ARBA00023080"/>
    </source>
</evidence>
<comment type="similarity">
    <text evidence="1 10 11">Belongs to the HAM1 NTPase family.</text>
</comment>
<dbReference type="Proteomes" id="UP000270616">
    <property type="component" value="Unassembled WGS sequence"/>
</dbReference>
<dbReference type="GO" id="GO:0036222">
    <property type="term" value="F:XTP diphosphatase activity"/>
    <property type="evidence" value="ECO:0007669"/>
    <property type="project" value="UniProtKB-UniRule"/>
</dbReference>
<dbReference type="GO" id="GO:0009146">
    <property type="term" value="P:purine nucleoside triphosphate catabolic process"/>
    <property type="evidence" value="ECO:0007669"/>
    <property type="project" value="UniProtKB-UniRule"/>
</dbReference>
<feature type="binding site" evidence="10">
    <location>
        <begin position="41"/>
        <end position="46"/>
    </location>
    <ligand>
        <name>substrate</name>
    </ligand>
</feature>
<dbReference type="FunFam" id="3.90.950.10:FF:000001">
    <property type="entry name" value="dITP/XTP pyrophosphatase"/>
    <property type="match status" value="1"/>
</dbReference>
<dbReference type="AlphaFoldDB" id="A0A3N3ZPN3"/>
<keyword evidence="3 10" id="KW-0479">Metal-binding</keyword>
<dbReference type="GO" id="GO:0046872">
    <property type="term" value="F:metal ion binding"/>
    <property type="evidence" value="ECO:0007669"/>
    <property type="project" value="UniProtKB-KW"/>
</dbReference>
<dbReference type="GO" id="GO:0009117">
    <property type="term" value="P:nucleotide metabolic process"/>
    <property type="evidence" value="ECO:0007669"/>
    <property type="project" value="UniProtKB-KW"/>
</dbReference>
<feature type="binding site" evidence="10">
    <location>
        <position position="214"/>
    </location>
    <ligand>
        <name>substrate</name>
    </ligand>
</feature>
<feature type="binding site" evidence="10">
    <location>
        <position position="108"/>
    </location>
    <ligand>
        <name>Mg(2+)</name>
        <dbReference type="ChEBI" id="CHEBI:18420"/>
    </ligand>
</feature>
<dbReference type="OrthoDB" id="9807456at2"/>
<comment type="caution">
    <text evidence="13">The sequence shown here is derived from an EMBL/GenBank/DDBJ whole genome shotgun (WGS) entry which is preliminary data.</text>
</comment>
<feature type="binding site" evidence="10">
    <location>
        <begin position="219"/>
        <end position="220"/>
    </location>
    <ligand>
        <name>substrate</name>
    </ligand>
</feature>
<comment type="catalytic activity">
    <reaction evidence="8 10">
        <text>dITP + H2O = dIMP + diphosphate + H(+)</text>
        <dbReference type="Rhea" id="RHEA:28342"/>
        <dbReference type="ChEBI" id="CHEBI:15377"/>
        <dbReference type="ChEBI" id="CHEBI:15378"/>
        <dbReference type="ChEBI" id="CHEBI:33019"/>
        <dbReference type="ChEBI" id="CHEBI:61194"/>
        <dbReference type="ChEBI" id="CHEBI:61382"/>
        <dbReference type="EC" id="3.6.1.66"/>
    </reaction>
</comment>
<feature type="region of interest" description="Disordered" evidence="12">
    <location>
        <begin position="1"/>
        <end position="33"/>
    </location>
</feature>
<dbReference type="GO" id="GO:0036220">
    <property type="term" value="F:ITP diphosphatase activity"/>
    <property type="evidence" value="ECO:0007669"/>
    <property type="project" value="UniProtKB-UniRule"/>
</dbReference>
<dbReference type="GO" id="GO:0017111">
    <property type="term" value="F:ribonucleoside triphosphate phosphatase activity"/>
    <property type="evidence" value="ECO:0007669"/>
    <property type="project" value="InterPro"/>
</dbReference>
<evidence type="ECO:0000313" key="14">
    <source>
        <dbReference type="Proteomes" id="UP000270616"/>
    </source>
</evidence>
<evidence type="ECO:0000256" key="10">
    <source>
        <dbReference type="HAMAP-Rule" id="MF_01405"/>
    </source>
</evidence>
<gene>
    <name evidence="13" type="primary">rdgB</name>
    <name evidence="13" type="ORF">EDL96_07710</name>
</gene>
<keyword evidence="4 10" id="KW-0547">Nucleotide-binding</keyword>
<dbReference type="InterPro" id="IPR002637">
    <property type="entry name" value="RdgB/HAM1"/>
</dbReference>
<name>A0A3N3ZPN3_9MICC</name>
<comment type="subunit">
    <text evidence="2 10">Homodimer.</text>
</comment>
<dbReference type="GO" id="GO:0035870">
    <property type="term" value="F:dITP diphosphatase activity"/>
    <property type="evidence" value="ECO:0007669"/>
    <property type="project" value="UniProtKB-UniRule"/>
</dbReference>
<accession>A0A3N3ZPN3</accession>
<reference evidence="13 14" key="1">
    <citation type="submission" date="2018-10" db="EMBL/GenBank/DDBJ databases">
        <title>Kocuria sp. M5W7-7, whole genome shotgun sequence.</title>
        <authorList>
            <person name="Tuo L."/>
        </authorList>
    </citation>
    <scope>NUCLEOTIDE SEQUENCE [LARGE SCALE GENOMIC DNA]</scope>
    <source>
        <strain evidence="13 14">M5W7-7</strain>
    </source>
</reference>
<keyword evidence="5 10" id="KW-0378">Hydrolase</keyword>
<dbReference type="EC" id="3.6.1.66" evidence="10"/>
<keyword evidence="6 10" id="KW-0460">Magnesium</keyword>